<dbReference type="InterPro" id="IPR051786">
    <property type="entry name" value="ASN_synthetase/amidase"/>
</dbReference>
<evidence type="ECO:0000256" key="4">
    <source>
        <dbReference type="ARBA" id="ARBA00022741"/>
    </source>
</evidence>
<dbReference type="InterPro" id="IPR017932">
    <property type="entry name" value="GATase_2_dom"/>
</dbReference>
<dbReference type="GO" id="GO:0004066">
    <property type="term" value="F:asparagine synthase (glutamine-hydrolyzing) activity"/>
    <property type="evidence" value="ECO:0007669"/>
    <property type="project" value="UniProtKB-EC"/>
</dbReference>
<protein>
    <recommendedName>
        <fullName evidence="3">asparagine synthase (glutamine-hydrolyzing)</fullName>
        <ecNumber evidence="3">6.3.5.4</ecNumber>
    </recommendedName>
</protein>
<dbReference type="NCBIfam" id="TIGR01536">
    <property type="entry name" value="asn_synth_AEB"/>
    <property type="match status" value="1"/>
</dbReference>
<dbReference type="GO" id="GO:0005524">
    <property type="term" value="F:ATP binding"/>
    <property type="evidence" value="ECO:0007669"/>
    <property type="project" value="UniProtKB-KW"/>
</dbReference>
<dbReference type="SUPFAM" id="SSF52402">
    <property type="entry name" value="Adenine nucleotide alpha hydrolases-like"/>
    <property type="match status" value="1"/>
</dbReference>
<dbReference type="OrthoDB" id="9763290at2"/>
<dbReference type="Pfam" id="PF00733">
    <property type="entry name" value="Asn_synthase"/>
    <property type="match status" value="2"/>
</dbReference>
<dbReference type="Gene3D" id="3.40.50.620">
    <property type="entry name" value="HUPs"/>
    <property type="match status" value="1"/>
</dbReference>
<dbReference type="InterPro" id="IPR029055">
    <property type="entry name" value="Ntn_hydrolases_N"/>
</dbReference>
<dbReference type="Proteomes" id="UP000277007">
    <property type="component" value="Unassembled WGS sequence"/>
</dbReference>
<dbReference type="RefSeq" id="WP_126620361.1">
    <property type="nucleotide sequence ID" value="NZ_JBHUCY010000005.1"/>
</dbReference>
<evidence type="ECO:0000313" key="11">
    <source>
        <dbReference type="EMBL" id="RTR13843.1"/>
    </source>
</evidence>
<evidence type="ECO:0000259" key="10">
    <source>
        <dbReference type="PROSITE" id="PS51278"/>
    </source>
</evidence>
<feature type="active site" description="For GATase activity" evidence="8">
    <location>
        <position position="2"/>
    </location>
</feature>
<dbReference type="AlphaFoldDB" id="A0A3S0HTS8"/>
<comment type="caution">
    <text evidence="11">The sequence shown here is derived from an EMBL/GenBank/DDBJ whole genome shotgun (WGS) entry which is preliminary data.</text>
</comment>
<dbReference type="InterPro" id="IPR006426">
    <property type="entry name" value="Asn_synth_AEB"/>
</dbReference>
<reference evidence="11 12" key="1">
    <citation type="submission" date="2018-12" db="EMBL/GenBank/DDBJ databases">
        <authorList>
            <person name="Yang Y."/>
        </authorList>
    </citation>
    <scope>NUCLEOTIDE SEQUENCE [LARGE SCALE GENOMIC DNA]</scope>
    <source>
        <strain evidence="11 12">L-25-5w-1</strain>
    </source>
</reference>
<dbReference type="PANTHER" id="PTHR43284:SF1">
    <property type="entry name" value="ASPARAGINE SYNTHETASE"/>
    <property type="match status" value="1"/>
</dbReference>
<comment type="catalytic activity">
    <reaction evidence="7">
        <text>L-aspartate + L-glutamine + ATP + H2O = L-asparagine + L-glutamate + AMP + diphosphate + H(+)</text>
        <dbReference type="Rhea" id="RHEA:12228"/>
        <dbReference type="ChEBI" id="CHEBI:15377"/>
        <dbReference type="ChEBI" id="CHEBI:15378"/>
        <dbReference type="ChEBI" id="CHEBI:29985"/>
        <dbReference type="ChEBI" id="CHEBI:29991"/>
        <dbReference type="ChEBI" id="CHEBI:30616"/>
        <dbReference type="ChEBI" id="CHEBI:33019"/>
        <dbReference type="ChEBI" id="CHEBI:58048"/>
        <dbReference type="ChEBI" id="CHEBI:58359"/>
        <dbReference type="ChEBI" id="CHEBI:456215"/>
        <dbReference type="EC" id="6.3.5.4"/>
    </reaction>
</comment>
<keyword evidence="5 9" id="KW-0067">ATP-binding</keyword>
<evidence type="ECO:0000256" key="9">
    <source>
        <dbReference type="PIRSR" id="PIRSR001589-2"/>
    </source>
</evidence>
<accession>A0A3S0HTS8</accession>
<keyword evidence="8" id="KW-0061">Asparagine biosynthesis</keyword>
<proteinExistence type="inferred from homology"/>
<dbReference type="EC" id="6.3.5.4" evidence="3"/>
<dbReference type="InterPro" id="IPR001962">
    <property type="entry name" value="Asn_synthase"/>
</dbReference>
<evidence type="ECO:0000256" key="5">
    <source>
        <dbReference type="ARBA" id="ARBA00022840"/>
    </source>
</evidence>
<dbReference type="CDD" id="cd00712">
    <property type="entry name" value="AsnB"/>
    <property type="match status" value="1"/>
</dbReference>
<keyword evidence="4 9" id="KW-0547">Nucleotide-binding</keyword>
<comment type="pathway">
    <text evidence="1">Amino-acid biosynthesis; L-asparagine biosynthesis; L-asparagine from L-aspartate (L-Gln route): step 1/1.</text>
</comment>
<evidence type="ECO:0000256" key="6">
    <source>
        <dbReference type="ARBA" id="ARBA00022962"/>
    </source>
</evidence>
<dbReference type="InterPro" id="IPR033738">
    <property type="entry name" value="AsnB_N"/>
</dbReference>
<evidence type="ECO:0000256" key="1">
    <source>
        <dbReference type="ARBA" id="ARBA00005187"/>
    </source>
</evidence>
<feature type="domain" description="Glutamine amidotransferase type-2" evidence="10">
    <location>
        <begin position="2"/>
        <end position="218"/>
    </location>
</feature>
<evidence type="ECO:0000313" key="12">
    <source>
        <dbReference type="Proteomes" id="UP000277007"/>
    </source>
</evidence>
<keyword evidence="8" id="KW-0028">Amino-acid biosynthesis</keyword>
<dbReference type="Gene3D" id="3.60.20.10">
    <property type="entry name" value="Glutamine Phosphoribosylpyrophosphate, subunit 1, domain 1"/>
    <property type="match status" value="1"/>
</dbReference>
<comment type="similarity">
    <text evidence="2">Belongs to the asparagine synthetase family.</text>
</comment>
<evidence type="ECO:0000256" key="2">
    <source>
        <dbReference type="ARBA" id="ARBA00005752"/>
    </source>
</evidence>
<name>A0A3S0HTS8_9PROT</name>
<dbReference type="EMBL" id="RXMA01000042">
    <property type="protein sequence ID" value="RTR13843.1"/>
    <property type="molecule type" value="Genomic_DNA"/>
</dbReference>
<feature type="binding site" evidence="9">
    <location>
        <position position="102"/>
    </location>
    <ligand>
        <name>L-glutamine</name>
        <dbReference type="ChEBI" id="CHEBI:58359"/>
    </ligand>
</feature>
<dbReference type="SUPFAM" id="SSF56235">
    <property type="entry name" value="N-terminal nucleophile aminohydrolases (Ntn hydrolases)"/>
    <property type="match status" value="1"/>
</dbReference>
<dbReference type="InterPro" id="IPR014729">
    <property type="entry name" value="Rossmann-like_a/b/a_fold"/>
</dbReference>
<evidence type="ECO:0000256" key="8">
    <source>
        <dbReference type="PIRSR" id="PIRSR001589-1"/>
    </source>
</evidence>
<gene>
    <name evidence="11" type="primary">asnB</name>
    <name evidence="11" type="ORF">EJ903_24285</name>
</gene>
<keyword evidence="6 8" id="KW-0315">Glutamine amidotransferase</keyword>
<evidence type="ECO:0000256" key="3">
    <source>
        <dbReference type="ARBA" id="ARBA00012737"/>
    </source>
</evidence>
<dbReference type="PROSITE" id="PS51278">
    <property type="entry name" value="GATASE_TYPE_2"/>
    <property type="match status" value="1"/>
</dbReference>
<keyword evidence="11" id="KW-0436">Ligase</keyword>
<dbReference type="PIRSF" id="PIRSF001589">
    <property type="entry name" value="Asn_synthetase_glu-h"/>
    <property type="match status" value="1"/>
</dbReference>
<sequence>MCGIVGILNRSAPIDQPELLRFTDTLTHRGPDGRGALVDANLGLGHRRLAILDLSADGRNPMAYGGADGQRYWITYNGEVYNFLELRAELEGLGHVFRTGTDTEVVVAAYVQWGEDCLLRFNGMWAFAIWDHQERTLFLARDRFGIKPLYYWNGSTRFAFASEMKAFLALDGFEARLDEEAARQSLANAQAYEGTRTAAILRGIERLPGGCSLRVRAGENPVLRRWWNTRDHLIAVPTRYEEQVEMFRDLFLDAVRLRLRSDVAVGTCLSGGVDSSAIASAMAHIVDKPSEMGGRSGMGRNAPDWRHAFIACFPGTVLDERVYADAVVAHTGAIPHHWTFDADAALGNIVDSVWATEDIYPGLTVPIWSIYREMRRQGVTVSLDGHGGDELLGGYTWYLDWPMNRVNDGLYHDFHTGLLPSILRNFDRCSMAHGIEVRMPLMDWRLVRMACSLGPEAKIGGGYTKRILRDSMAGIMPEAIRQRRSKLGFNSPMIEWLNGGMANLVREVVSHPFWRESPFWDGPRLGDAILRKTAARAWSVDDWATALSVWTMMNLVIWQILFVERAGQGRNGARP</sequence>
<keyword evidence="12" id="KW-1185">Reference proteome</keyword>
<dbReference type="GO" id="GO:0005829">
    <property type="term" value="C:cytosol"/>
    <property type="evidence" value="ECO:0007669"/>
    <property type="project" value="TreeGrafter"/>
</dbReference>
<dbReference type="Pfam" id="PF13537">
    <property type="entry name" value="GATase_7"/>
    <property type="match status" value="1"/>
</dbReference>
<organism evidence="11 12">
    <name type="scientific">Azospirillum griseum</name>
    <dbReference type="NCBI Taxonomy" id="2496639"/>
    <lineage>
        <taxon>Bacteria</taxon>
        <taxon>Pseudomonadati</taxon>
        <taxon>Pseudomonadota</taxon>
        <taxon>Alphaproteobacteria</taxon>
        <taxon>Rhodospirillales</taxon>
        <taxon>Azospirillaceae</taxon>
        <taxon>Azospirillum</taxon>
    </lineage>
</organism>
<dbReference type="PANTHER" id="PTHR43284">
    <property type="entry name" value="ASPARAGINE SYNTHETASE (GLUTAMINE-HYDROLYZING)"/>
    <property type="match status" value="1"/>
</dbReference>
<dbReference type="CDD" id="cd01991">
    <property type="entry name" value="Asn_synthase_B_C"/>
    <property type="match status" value="1"/>
</dbReference>
<dbReference type="GO" id="GO:0006529">
    <property type="term" value="P:asparagine biosynthetic process"/>
    <property type="evidence" value="ECO:0007669"/>
    <property type="project" value="UniProtKB-KW"/>
</dbReference>
<evidence type="ECO:0000256" key="7">
    <source>
        <dbReference type="ARBA" id="ARBA00048741"/>
    </source>
</evidence>